<dbReference type="EMBL" id="LR130759">
    <property type="protein sequence ID" value="VDM89111.1"/>
    <property type="molecule type" value="Genomic_DNA"/>
</dbReference>
<accession>A0A3S4BIR9</accession>
<dbReference type="InterPro" id="IPR036291">
    <property type="entry name" value="NAD(P)-bd_dom_sf"/>
</dbReference>
<dbReference type="AlphaFoldDB" id="A0A3S4BIR9"/>
<evidence type="ECO:0000256" key="2">
    <source>
        <dbReference type="SAM" id="MobiDB-lite"/>
    </source>
</evidence>
<dbReference type="PANTHER" id="PTHR43000">
    <property type="entry name" value="DTDP-D-GLUCOSE 4,6-DEHYDRATASE-RELATED"/>
    <property type="match status" value="1"/>
</dbReference>
<keyword evidence="5" id="KW-1185">Reference proteome</keyword>
<dbReference type="SUPFAM" id="SSF51735">
    <property type="entry name" value="NAD(P)-binding Rossmann-fold domains"/>
    <property type="match status" value="1"/>
</dbReference>
<evidence type="ECO:0000256" key="1">
    <source>
        <dbReference type="ARBA" id="ARBA00007637"/>
    </source>
</evidence>
<dbReference type="Proteomes" id="UP000269998">
    <property type="component" value="Chromosome"/>
</dbReference>
<evidence type="ECO:0000259" key="3">
    <source>
        <dbReference type="Pfam" id="PF01370"/>
    </source>
</evidence>
<evidence type="ECO:0000313" key="5">
    <source>
        <dbReference type="Proteomes" id="UP000269998"/>
    </source>
</evidence>
<gene>
    <name evidence="4" type="ORF">MB901379_02678</name>
</gene>
<protein>
    <submittedName>
        <fullName evidence="4">NAD dependent epimerase/dehydratase family protein</fullName>
    </submittedName>
</protein>
<feature type="domain" description="NAD-dependent epimerase/dehydratase" evidence="3">
    <location>
        <begin position="92"/>
        <end position="304"/>
    </location>
</feature>
<evidence type="ECO:0000313" key="4">
    <source>
        <dbReference type="EMBL" id="VDM89111.1"/>
    </source>
</evidence>
<dbReference type="InterPro" id="IPR001509">
    <property type="entry name" value="Epimerase_deHydtase"/>
</dbReference>
<feature type="compositionally biased region" description="Acidic residues" evidence="2">
    <location>
        <begin position="14"/>
        <end position="23"/>
    </location>
</feature>
<proteinExistence type="inferred from homology"/>
<comment type="similarity">
    <text evidence="1">Belongs to the NAD(P)-dependent epimerase/dehydratase family.</text>
</comment>
<dbReference type="KEGG" id="mbai:MB901379_02678"/>
<dbReference type="Gene3D" id="3.40.50.720">
    <property type="entry name" value="NAD(P)-binding Rossmann-like Domain"/>
    <property type="match status" value="1"/>
</dbReference>
<organism evidence="4 5">
    <name type="scientific">Mycobacterium basiliense</name>
    <dbReference type="NCBI Taxonomy" id="2094119"/>
    <lineage>
        <taxon>Bacteria</taxon>
        <taxon>Bacillati</taxon>
        <taxon>Actinomycetota</taxon>
        <taxon>Actinomycetes</taxon>
        <taxon>Mycobacteriales</taxon>
        <taxon>Mycobacteriaceae</taxon>
        <taxon>Mycobacterium</taxon>
    </lineage>
</organism>
<sequence length="386" mass="41860">MAGRPRHQKSLENDYGDDEYDASDDSHPHRNLSQSAGPARACVAPRWIRCGRIGCGFRRFARLSAGAPEPRAGRQPGYGSRHTITVMRDSKILIAGVTGQVATPVAQALAANNEVWGIARFTDAAARAGLEQMGVRCQTVNLAAADFTGVPSDFDYVLNFAVAKSGHWHRDLEANAESVGLLMAHCREVRAFLHCSSAAVYDPPGDDLRTERTALGDNHKLLFPTYSIAKIAGEVVARSMARVLQVPTTIARLNVPYGDNGGWPYFHMEMMLAGMPIPVPPGGPARYNPIHQDDIIATIPKLLEIASVPAITLNWAGDQIVSIQQWCTYLGALIGTAPEFAESGEALRANPVDVSRMHELIGGTTVDWQDGLRRMVATFHPESMEG</sequence>
<feature type="region of interest" description="Disordered" evidence="2">
    <location>
        <begin position="1"/>
        <end position="36"/>
    </location>
</feature>
<reference evidence="5" key="1">
    <citation type="submission" date="2018-02" db="EMBL/GenBank/DDBJ databases">
        <authorList>
            <person name="Seth-Smith MB H."/>
            <person name="Seth-Smith H."/>
        </authorList>
    </citation>
    <scope>NUCLEOTIDE SEQUENCE [LARGE SCALE GENOMIC DNA]</scope>
</reference>
<dbReference type="Pfam" id="PF01370">
    <property type="entry name" value="Epimerase"/>
    <property type="match status" value="1"/>
</dbReference>
<name>A0A3S4BIR9_9MYCO</name>